<evidence type="ECO:0000313" key="2">
    <source>
        <dbReference type="EMBL" id="QDL30869.1"/>
    </source>
</evidence>
<dbReference type="AlphaFoldDB" id="A0A515CRS3"/>
<dbReference type="InterPro" id="IPR006944">
    <property type="entry name" value="Phage/GTA_portal"/>
</dbReference>
<dbReference type="Pfam" id="PF04860">
    <property type="entry name" value="Phage_portal"/>
    <property type="match status" value="1"/>
</dbReference>
<reference evidence="2 3" key="1">
    <citation type="submission" date="2018-11" db="EMBL/GenBank/DDBJ databases">
        <title>The first complete genome of Serratia liquefaciens isolated from metalophyte plant revel distinctness adaptive mechanisms in an extreme habitat.</title>
        <authorList>
            <person name="Caneschi W.L."/>
            <person name="Sanchez A.B."/>
            <person name="Felestrino E.B."/>
            <person name="Assis R.A.B."/>
            <person name="Lemes C.G.C."/>
            <person name="Cordeiro I.F."/>
            <person name="Fonseca N.P."/>
            <person name="Villa M."/>
            <person name="Vieira I.T."/>
            <person name="Moraes L.A."/>
            <person name="Kamino L.H.Y."/>
            <person name="do Carmo F."/>
            <person name="Garcia C.M."/>
            <person name="Almeida N.F."/>
            <person name="Silva R.S."/>
            <person name="Ferro J.A."/>
            <person name="Ferro M.I.T."/>
            <person name="Varani A.M."/>
            <person name="Ferreira R.M."/>
            <person name="dos Santos V.L."/>
            <person name="Silva U.C."/>
            <person name="Setubal J.C."/>
            <person name="Moreira L.M."/>
        </authorList>
    </citation>
    <scope>NUCLEOTIDE SEQUENCE [LARGE SCALE GENOMIC DNA]</scope>
    <source>
        <strain evidence="2 3">FG3</strain>
    </source>
</reference>
<accession>A0A515CRS3</accession>
<evidence type="ECO:0000256" key="1">
    <source>
        <dbReference type="ARBA" id="ARBA00006799"/>
    </source>
</evidence>
<comment type="similarity">
    <text evidence="1">Belongs to the phage portal family. PBSX subfamily.</text>
</comment>
<proteinExistence type="inferred from homology"/>
<dbReference type="NCBIfam" id="TIGR01540">
    <property type="entry name" value="portal_PBSX"/>
    <property type="match status" value="1"/>
</dbReference>
<dbReference type="PIRSF" id="PIRSF018494">
    <property type="entry name" value="PBSX_VPQ"/>
    <property type="match status" value="1"/>
</dbReference>
<dbReference type="InterPro" id="IPR030935">
    <property type="entry name" value="PBSX_Proteobac"/>
</dbReference>
<evidence type="ECO:0000313" key="3">
    <source>
        <dbReference type="Proteomes" id="UP000317572"/>
    </source>
</evidence>
<protein>
    <submittedName>
        <fullName evidence="2">Phage portal protein</fullName>
    </submittedName>
</protein>
<organism evidence="2 3">
    <name type="scientific">Serratia liquefaciens</name>
    <dbReference type="NCBI Taxonomy" id="614"/>
    <lineage>
        <taxon>Bacteria</taxon>
        <taxon>Pseudomonadati</taxon>
        <taxon>Pseudomonadota</taxon>
        <taxon>Gammaproteobacteria</taxon>
        <taxon>Enterobacterales</taxon>
        <taxon>Yersiniaceae</taxon>
        <taxon>Serratia</taxon>
    </lineage>
</organism>
<dbReference type="InterPro" id="IPR006430">
    <property type="entry name" value="Phage_portal_PBSX"/>
</dbReference>
<dbReference type="EMBL" id="CP033893">
    <property type="protein sequence ID" value="QDL30869.1"/>
    <property type="molecule type" value="Genomic_DNA"/>
</dbReference>
<sequence>MTTKKRKSRKQFAARKAVPAVKPETFTPGKGSVITFGEPEPILTTGTDYHNIWYDNDYDHWRLPIDRLALAQLPNLNGQHGGVLYYRRNMVAAGYLGGGLSTDQVEQMAFDYLLFGDVAILKIRNVFGEVIDLLPLPSLYLRCRKNGDFVVLQEGPALVYDRRDIIFFKMYDPRQQVYGLPDYIGGIHSVLLNSEATIFRRRYYNNGAHMGFILYANDASMTQEVESEIKDKIEQSKGLGNFRNMFINIPNGDPEGVKLLSIGEVSAKDEFANVKGITAQDIFTAHRFPAGLGGIIPTNGAVMGNPETARGTYRKDEVIPLQRKFMNGVNADREVPEHLHLNFDVETATINTDKGEK</sequence>
<gene>
    <name evidence="2" type="ORF">EGO53_03290</name>
</gene>
<dbReference type="Proteomes" id="UP000317572">
    <property type="component" value="Chromosome"/>
</dbReference>
<dbReference type="RefSeq" id="WP_142814679.1">
    <property type="nucleotide sequence ID" value="NZ_CP033893.1"/>
</dbReference>
<name>A0A515CRS3_SERLI</name>